<dbReference type="Pfam" id="PF13020">
    <property type="entry name" value="NOV_C"/>
    <property type="match status" value="1"/>
</dbReference>
<reference evidence="3" key="1">
    <citation type="submission" date="2020-05" db="EMBL/GenBank/DDBJ databases">
        <authorList>
            <person name="Chiriac C."/>
            <person name="Salcher M."/>
            <person name="Ghai R."/>
            <person name="Kavagutti S V."/>
        </authorList>
    </citation>
    <scope>NUCLEOTIDE SEQUENCE</scope>
</reference>
<dbReference type="AlphaFoldDB" id="A0A6J7MDK8"/>
<dbReference type="Pfam" id="PF12102">
    <property type="entry name" value="MrcB_N"/>
    <property type="match status" value="1"/>
</dbReference>
<sequence length="393" mass="44642">MLSTSITEVAQSWEPYRSGKTTNKEHPMHKLVVDEIPEVLESWTLNSSKYKFVGSDGQGNILRTPWFATLNLEVTDSATKGYYLVYLISADLKTLVLAIGFGAYQFEKQYGRGKKFFDALGTAVVNMKINSAHLVSKSLMETKARTNIGPVLLDESGDYHLRAYEKCSIYSLSYDINNLPAEAELKRDYLEYVNLYDSMSESLLLADVDSYVYESIDEQEIKSEVHLAVFEPRVFKKKKSDSSGNSNSGLRRYSKKSDKVGKLGEEIVVEFEKKKLVKENRPDLADKVNWHREDAGNRTPGWDITSFDKDGQELYIEVKASEGQKISDVELTINEWIQAESNIDNNKYRVYLVSDVFANPVIEVIDNPASMVKEGLLTLNVARYQLLLGRREE</sequence>
<dbReference type="EMBL" id="CAFBOJ010000034">
    <property type="protein sequence ID" value="CAB4975764.1"/>
    <property type="molecule type" value="Genomic_DNA"/>
</dbReference>
<feature type="domain" description="Protein NO VEIN C-terminal" evidence="2">
    <location>
        <begin position="264"/>
        <end position="362"/>
    </location>
</feature>
<gene>
    <name evidence="3" type="ORF">UFOPK3937_00446</name>
</gene>
<evidence type="ECO:0000313" key="3">
    <source>
        <dbReference type="EMBL" id="CAB4975764.1"/>
    </source>
</evidence>
<accession>A0A6J7MDK8</accession>
<dbReference type="Gene3D" id="3.30.920.90">
    <property type="match status" value="1"/>
</dbReference>
<organism evidence="3">
    <name type="scientific">freshwater metagenome</name>
    <dbReference type="NCBI Taxonomy" id="449393"/>
    <lineage>
        <taxon>unclassified sequences</taxon>
        <taxon>metagenomes</taxon>
        <taxon>ecological metagenomes</taxon>
    </lineage>
</organism>
<name>A0A6J7MDK8_9ZZZZ</name>
<protein>
    <submittedName>
        <fullName evidence="3">Unannotated protein</fullName>
    </submittedName>
</protein>
<evidence type="ECO:0000259" key="2">
    <source>
        <dbReference type="Pfam" id="PF13020"/>
    </source>
</evidence>
<dbReference type="InterPro" id="IPR021961">
    <property type="entry name" value="McrB_DNA-bd"/>
</dbReference>
<proteinExistence type="predicted"/>
<evidence type="ECO:0000259" key="1">
    <source>
        <dbReference type="Pfam" id="PF12102"/>
    </source>
</evidence>
<feature type="domain" description="Type IV methyl-directed restriction enzyme EcoKMcrB subunit DNA-binding" evidence="1">
    <location>
        <begin position="9"/>
        <end position="200"/>
    </location>
</feature>
<dbReference type="InterPro" id="IPR024975">
    <property type="entry name" value="NOV_C"/>
</dbReference>